<dbReference type="EMBL" id="QNBE01000028">
    <property type="protein sequence ID" value="RKX70769.1"/>
    <property type="molecule type" value="Genomic_DNA"/>
</dbReference>
<keyword evidence="1 5" id="KW-0806">Transcription termination</keyword>
<protein>
    <recommendedName>
        <fullName evidence="5 6">Transcription termination/antitermination protein NusG</fullName>
    </recommendedName>
</protein>
<dbReference type="NCBIfam" id="TIGR00922">
    <property type="entry name" value="nusG"/>
    <property type="match status" value="1"/>
</dbReference>
<comment type="similarity">
    <text evidence="5 7">Belongs to the NusG family.</text>
</comment>
<evidence type="ECO:0000256" key="2">
    <source>
        <dbReference type="ARBA" id="ARBA00022814"/>
    </source>
</evidence>
<name>A0A660SIY1_UNCW3</name>
<dbReference type="Gene3D" id="2.30.30.30">
    <property type="match status" value="1"/>
</dbReference>
<dbReference type="SMART" id="SM00739">
    <property type="entry name" value="KOW"/>
    <property type="match status" value="1"/>
</dbReference>
<dbReference type="GO" id="GO:0006354">
    <property type="term" value="P:DNA-templated transcription elongation"/>
    <property type="evidence" value="ECO:0007669"/>
    <property type="project" value="UniProtKB-UniRule"/>
</dbReference>
<feature type="domain" description="NusG-like N-terminal" evidence="8">
    <location>
        <begin position="10"/>
        <end position="118"/>
    </location>
</feature>
<dbReference type="SMART" id="SM00738">
    <property type="entry name" value="NGN"/>
    <property type="match status" value="1"/>
</dbReference>
<dbReference type="InterPro" id="IPR001062">
    <property type="entry name" value="Transcrpt_antiterm_NusG"/>
</dbReference>
<dbReference type="InterPro" id="IPR006645">
    <property type="entry name" value="NGN-like_dom"/>
</dbReference>
<dbReference type="SUPFAM" id="SSF82679">
    <property type="entry name" value="N-utilization substance G protein NusG, N-terminal domain"/>
    <property type="match status" value="1"/>
</dbReference>
<dbReference type="Gene3D" id="3.30.70.940">
    <property type="entry name" value="NusG, N-terminal domain"/>
    <property type="match status" value="1"/>
</dbReference>
<keyword evidence="3 5" id="KW-0805">Transcription regulation</keyword>
<dbReference type="FunFam" id="2.30.30.30:FF:000002">
    <property type="entry name" value="Transcription termination/antitermination factor NusG"/>
    <property type="match status" value="1"/>
</dbReference>
<evidence type="ECO:0000313" key="10">
    <source>
        <dbReference type="EMBL" id="RKX70769.1"/>
    </source>
</evidence>
<dbReference type="PANTHER" id="PTHR30265:SF2">
    <property type="entry name" value="TRANSCRIPTION TERMINATION_ANTITERMINATION PROTEIN NUSG"/>
    <property type="match status" value="1"/>
</dbReference>
<evidence type="ECO:0000256" key="5">
    <source>
        <dbReference type="HAMAP-Rule" id="MF_00948"/>
    </source>
</evidence>
<dbReference type="GO" id="GO:0006353">
    <property type="term" value="P:DNA-templated transcription termination"/>
    <property type="evidence" value="ECO:0007669"/>
    <property type="project" value="UniProtKB-UniRule"/>
</dbReference>
<accession>A0A660SIY1</accession>
<dbReference type="PRINTS" id="PR00338">
    <property type="entry name" value="NUSGTNSCPFCT"/>
</dbReference>
<dbReference type="Proteomes" id="UP000268469">
    <property type="component" value="Unassembled WGS sequence"/>
</dbReference>
<proteinExistence type="inferred from homology"/>
<evidence type="ECO:0000256" key="1">
    <source>
        <dbReference type="ARBA" id="ARBA00022472"/>
    </source>
</evidence>
<reference evidence="10 11" key="1">
    <citation type="submission" date="2018-06" db="EMBL/GenBank/DDBJ databases">
        <title>Extensive metabolic versatility and redundancy in microbially diverse, dynamic hydrothermal sediments.</title>
        <authorList>
            <person name="Dombrowski N."/>
            <person name="Teske A."/>
            <person name="Baker B.J."/>
        </authorList>
    </citation>
    <scope>NUCLEOTIDE SEQUENCE [LARGE SCALE GENOMIC DNA]</scope>
    <source>
        <strain evidence="10">B36_G15</strain>
    </source>
</reference>
<dbReference type="InterPro" id="IPR047050">
    <property type="entry name" value="NGN"/>
</dbReference>
<dbReference type="InterPro" id="IPR005824">
    <property type="entry name" value="KOW"/>
</dbReference>
<dbReference type="InterPro" id="IPR036735">
    <property type="entry name" value="NGN_dom_sf"/>
</dbReference>
<dbReference type="AlphaFoldDB" id="A0A660SIY1"/>
<comment type="caution">
    <text evidence="10">The sequence shown here is derived from an EMBL/GenBank/DDBJ whole genome shotgun (WGS) entry which is preliminary data.</text>
</comment>
<dbReference type="GO" id="GO:0031564">
    <property type="term" value="P:transcription antitermination"/>
    <property type="evidence" value="ECO:0007669"/>
    <property type="project" value="UniProtKB-UniRule"/>
</dbReference>
<keyword evidence="4 5" id="KW-0804">Transcription</keyword>
<organism evidence="10 11">
    <name type="scientific">candidate division WOR-3 bacterium</name>
    <dbReference type="NCBI Taxonomy" id="2052148"/>
    <lineage>
        <taxon>Bacteria</taxon>
        <taxon>Bacteria division WOR-3</taxon>
    </lineage>
</organism>
<sequence length="184" mass="21186">MAWLHSSVVSMKFYVVHTYTGHEAKVKKMLLEKIKSEGCEDQFGEIIIPQEHIARIKEGKKVVEERRIYPGYIIVEMNANQKTLSLVTSIPGVTHFLGPRRKPTPLSKKEVEELMEQLERSRDRIVSLIPFHKGDRVKITEGPFTDFIGIVDEIFPDRARVKVLVTIFGRTTPVEFSFDQVKSF</sequence>
<keyword evidence="2 5" id="KW-0889">Transcription antitermination</keyword>
<feature type="domain" description="KOW" evidence="9">
    <location>
        <begin position="130"/>
        <end position="157"/>
    </location>
</feature>
<dbReference type="GO" id="GO:0032784">
    <property type="term" value="P:regulation of DNA-templated transcription elongation"/>
    <property type="evidence" value="ECO:0007669"/>
    <property type="project" value="InterPro"/>
</dbReference>
<dbReference type="InterPro" id="IPR043425">
    <property type="entry name" value="NusG-like"/>
</dbReference>
<dbReference type="HAMAP" id="MF_00948">
    <property type="entry name" value="NusG"/>
    <property type="match status" value="1"/>
</dbReference>
<evidence type="ECO:0000256" key="3">
    <source>
        <dbReference type="ARBA" id="ARBA00023015"/>
    </source>
</evidence>
<dbReference type="SUPFAM" id="SSF50104">
    <property type="entry name" value="Translation proteins SH3-like domain"/>
    <property type="match status" value="1"/>
</dbReference>
<gene>
    <name evidence="5 10" type="primary">nusG</name>
    <name evidence="10" type="ORF">DRP53_03920</name>
</gene>
<dbReference type="CDD" id="cd06091">
    <property type="entry name" value="KOW_NusG"/>
    <property type="match status" value="1"/>
</dbReference>
<evidence type="ECO:0000259" key="9">
    <source>
        <dbReference type="SMART" id="SM00739"/>
    </source>
</evidence>
<dbReference type="GO" id="GO:0005829">
    <property type="term" value="C:cytosol"/>
    <property type="evidence" value="ECO:0007669"/>
    <property type="project" value="UniProtKB-ARBA"/>
</dbReference>
<evidence type="ECO:0000259" key="8">
    <source>
        <dbReference type="SMART" id="SM00738"/>
    </source>
</evidence>
<evidence type="ECO:0000256" key="4">
    <source>
        <dbReference type="ARBA" id="ARBA00023163"/>
    </source>
</evidence>
<dbReference type="CDD" id="cd09891">
    <property type="entry name" value="NGN_Bact_1"/>
    <property type="match status" value="1"/>
</dbReference>
<evidence type="ECO:0000256" key="7">
    <source>
        <dbReference type="RuleBase" id="RU000538"/>
    </source>
</evidence>
<dbReference type="InterPro" id="IPR008991">
    <property type="entry name" value="Translation_prot_SH3-like_sf"/>
</dbReference>
<dbReference type="PANTHER" id="PTHR30265">
    <property type="entry name" value="RHO-INTERACTING TRANSCRIPTION TERMINATION FACTOR NUSG"/>
    <property type="match status" value="1"/>
</dbReference>
<dbReference type="Pfam" id="PF02357">
    <property type="entry name" value="NusG"/>
    <property type="match status" value="1"/>
</dbReference>
<dbReference type="Pfam" id="PF00467">
    <property type="entry name" value="KOW"/>
    <property type="match status" value="1"/>
</dbReference>
<comment type="function">
    <text evidence="5 7">Participates in transcription elongation, termination and antitermination.</text>
</comment>
<evidence type="ECO:0000256" key="6">
    <source>
        <dbReference type="NCBIfam" id="TIGR00922"/>
    </source>
</evidence>
<dbReference type="InterPro" id="IPR014722">
    <property type="entry name" value="Rib_uL2_dom2"/>
</dbReference>
<evidence type="ECO:0000313" key="11">
    <source>
        <dbReference type="Proteomes" id="UP000268469"/>
    </source>
</evidence>